<feature type="region of interest" description="Disordered" evidence="1">
    <location>
        <begin position="1"/>
        <end position="28"/>
    </location>
</feature>
<dbReference type="EMBL" id="CADCWM010000565">
    <property type="protein sequence ID" value="CAA9569246.1"/>
    <property type="molecule type" value="Genomic_DNA"/>
</dbReference>
<dbReference type="AlphaFoldDB" id="A0A6J4V5M1"/>
<gene>
    <name evidence="2" type="ORF">AVDCRST_MAG88-2183</name>
</gene>
<protein>
    <submittedName>
        <fullName evidence="2">Uncharacterized protein</fullName>
    </submittedName>
</protein>
<evidence type="ECO:0000256" key="1">
    <source>
        <dbReference type="SAM" id="MobiDB-lite"/>
    </source>
</evidence>
<organism evidence="2">
    <name type="scientific">uncultured Thermomicrobiales bacterium</name>
    <dbReference type="NCBI Taxonomy" id="1645740"/>
    <lineage>
        <taxon>Bacteria</taxon>
        <taxon>Pseudomonadati</taxon>
        <taxon>Thermomicrobiota</taxon>
        <taxon>Thermomicrobia</taxon>
        <taxon>Thermomicrobiales</taxon>
        <taxon>environmental samples</taxon>
    </lineage>
</organism>
<reference evidence="2" key="1">
    <citation type="submission" date="2020-02" db="EMBL/GenBank/DDBJ databases">
        <authorList>
            <person name="Meier V. D."/>
        </authorList>
    </citation>
    <scope>NUCLEOTIDE SEQUENCE</scope>
    <source>
        <strain evidence="2">AVDCRST_MAG88</strain>
    </source>
</reference>
<accession>A0A6J4V5M1</accession>
<sequence>MCGTKPGLDDRAPTELSTMSDRSTVGEEMEVVRTPYRAPRANAHAERWVRSVRAECLDLCRLLGSSVRLSAMSCGAIGATRAVESGVAA</sequence>
<evidence type="ECO:0000313" key="2">
    <source>
        <dbReference type="EMBL" id="CAA9569246.1"/>
    </source>
</evidence>
<proteinExistence type="predicted"/>
<name>A0A6J4V5M1_9BACT</name>